<dbReference type="Proteomes" id="UP001304243">
    <property type="component" value="Unassembled WGS sequence"/>
</dbReference>
<evidence type="ECO:0000313" key="5">
    <source>
        <dbReference type="Proteomes" id="UP001304243"/>
    </source>
</evidence>
<feature type="compositionally biased region" description="Basic residues" evidence="2">
    <location>
        <begin position="297"/>
        <end position="309"/>
    </location>
</feature>
<feature type="region of interest" description="Disordered" evidence="2">
    <location>
        <begin position="377"/>
        <end position="452"/>
    </location>
</feature>
<feature type="compositionally biased region" description="Low complexity" evidence="2">
    <location>
        <begin position="24"/>
        <end position="35"/>
    </location>
</feature>
<dbReference type="InterPro" id="IPR039327">
    <property type="entry name" value="CON7-like"/>
</dbReference>
<dbReference type="PROSITE" id="PS00028">
    <property type="entry name" value="ZINC_FINGER_C2H2_1"/>
    <property type="match status" value="1"/>
</dbReference>
<evidence type="ECO:0000256" key="2">
    <source>
        <dbReference type="SAM" id="MobiDB-lite"/>
    </source>
</evidence>
<keyword evidence="4" id="KW-0328">Glycosyltransferase</keyword>
<dbReference type="PANTHER" id="PTHR36167:SF3">
    <property type="entry name" value="C2H2 FINGER DOMAIN TRANSCRIPTION FACTOR (EUROFUNG)-RELATED"/>
    <property type="match status" value="1"/>
</dbReference>
<dbReference type="EMBL" id="JASEJX010000014">
    <property type="protein sequence ID" value="KAK4515734.1"/>
    <property type="molecule type" value="Genomic_DNA"/>
</dbReference>
<feature type="region of interest" description="Disordered" evidence="2">
    <location>
        <begin position="17"/>
        <end position="53"/>
    </location>
</feature>
<comment type="caution">
    <text evidence="4">The sequence shown here is derived from an EMBL/GenBank/DDBJ whole genome shotgun (WGS) entry which is preliminary data.</text>
</comment>
<dbReference type="GeneID" id="89954373"/>
<dbReference type="GO" id="GO:0006355">
    <property type="term" value="P:regulation of DNA-templated transcription"/>
    <property type="evidence" value="ECO:0007669"/>
    <property type="project" value="InterPro"/>
</dbReference>
<gene>
    <name evidence="4" type="ORF">ATC70_010687</name>
</gene>
<evidence type="ECO:0000256" key="1">
    <source>
        <dbReference type="PROSITE-ProRule" id="PRU00042"/>
    </source>
</evidence>
<reference evidence="4 5" key="1">
    <citation type="submission" date="2022-11" db="EMBL/GenBank/DDBJ databases">
        <title>Mucor velutinosus strain NIH1002 WGS.</title>
        <authorList>
            <person name="Subramanian P."/>
            <person name="Mullikin J.C."/>
            <person name="Segre J.A."/>
            <person name="Zelazny A.M."/>
        </authorList>
    </citation>
    <scope>NUCLEOTIDE SEQUENCE [LARGE SCALE GENOMIC DNA]</scope>
    <source>
        <strain evidence="4 5">NIH1002</strain>
    </source>
</reference>
<dbReference type="GO" id="GO:0004100">
    <property type="term" value="F:chitin synthase activity"/>
    <property type="evidence" value="ECO:0007669"/>
    <property type="project" value="UniProtKB-EC"/>
</dbReference>
<dbReference type="RefSeq" id="XP_064682400.1">
    <property type="nucleotide sequence ID" value="XM_064829898.1"/>
</dbReference>
<evidence type="ECO:0000313" key="4">
    <source>
        <dbReference type="EMBL" id="KAK4515734.1"/>
    </source>
</evidence>
<keyword evidence="1" id="KW-0862">Zinc</keyword>
<feature type="compositionally biased region" description="Low complexity" evidence="2">
    <location>
        <begin position="323"/>
        <end position="333"/>
    </location>
</feature>
<keyword evidence="5" id="KW-1185">Reference proteome</keyword>
<feature type="domain" description="C2H2-type" evidence="3">
    <location>
        <begin position="253"/>
        <end position="284"/>
    </location>
</feature>
<evidence type="ECO:0000259" key="3">
    <source>
        <dbReference type="PROSITE" id="PS50157"/>
    </source>
</evidence>
<feature type="compositionally biased region" description="Low complexity" evidence="2">
    <location>
        <begin position="422"/>
        <end position="452"/>
    </location>
</feature>
<keyword evidence="1" id="KW-0863">Zinc-finger</keyword>
<sequence length="452" mass="52164">MDPVLPNPLIDLHQQKKQRKRQQLQRQQQQFLYHQQHPHPQPSSVAVAHFNNGSSPPLPSLTYLMHNGNKHQMPLKVMDQIPKHAQMKQQLDLNRNGTNDITSISSGSNINNKVSYTNMNSSPVPTQMYHASMSQQQSPPPQQQQPLIQTKTNTEMDNNSLTFYQRSVVNIYQQPPAPVDSSFYPIISRPQATDDGRADDDDNLQSDVPTATPQQQQQPLAEEQQKIYSFVPLDVIFQQKRPRKKFNEVERLYACTYLDCTKAYGTLNHLNAHVTMQGHGPKRMPIEFKELRRQLKSNRKKLQPPKPRKNSNTSQKQQKQKQQHQQQQQQQQQSRLETGMMVNDQSDLLQQHPPSEFYMNTASREHHEHDNLVLNHHHHQQVPLPQQPQPQPQQEFNLYGPPPSRTPSISAASYPQQHQFGASTTASSSTSSSFSSRYPQYNMMQQHQQQPF</sequence>
<keyword evidence="1" id="KW-0479">Metal-binding</keyword>
<feature type="region of interest" description="Disordered" evidence="2">
    <location>
        <begin position="297"/>
        <end position="336"/>
    </location>
</feature>
<organism evidence="4 5">
    <name type="scientific">Mucor velutinosus</name>
    <dbReference type="NCBI Taxonomy" id="708070"/>
    <lineage>
        <taxon>Eukaryota</taxon>
        <taxon>Fungi</taxon>
        <taxon>Fungi incertae sedis</taxon>
        <taxon>Mucoromycota</taxon>
        <taxon>Mucoromycotina</taxon>
        <taxon>Mucoromycetes</taxon>
        <taxon>Mucorales</taxon>
        <taxon>Mucorineae</taxon>
        <taxon>Mucoraceae</taxon>
        <taxon>Mucor</taxon>
    </lineage>
</organism>
<dbReference type="PANTHER" id="PTHR36167">
    <property type="entry name" value="C2H2 FINGER DOMAIN TRANSCRIPTION FACTOR (EUROFUNG)-RELATED"/>
    <property type="match status" value="1"/>
</dbReference>
<accession>A0AAN7HMT7</accession>
<dbReference type="EC" id="2.4.1.16" evidence="4"/>
<keyword evidence="4" id="KW-0808">Transferase</keyword>
<dbReference type="GO" id="GO:0008270">
    <property type="term" value="F:zinc ion binding"/>
    <property type="evidence" value="ECO:0007669"/>
    <property type="project" value="UniProtKB-KW"/>
</dbReference>
<feature type="region of interest" description="Disordered" evidence="2">
    <location>
        <begin position="120"/>
        <end position="146"/>
    </location>
</feature>
<proteinExistence type="predicted"/>
<feature type="compositionally biased region" description="Polar residues" evidence="2">
    <location>
        <begin position="406"/>
        <end position="421"/>
    </location>
</feature>
<feature type="compositionally biased region" description="Low complexity" evidence="2">
    <location>
        <begin position="210"/>
        <end position="221"/>
    </location>
</feature>
<dbReference type="PROSITE" id="PS50157">
    <property type="entry name" value="ZINC_FINGER_C2H2_2"/>
    <property type="match status" value="1"/>
</dbReference>
<name>A0AAN7HMT7_9FUNG</name>
<dbReference type="AlphaFoldDB" id="A0AAN7HMT7"/>
<feature type="region of interest" description="Disordered" evidence="2">
    <location>
        <begin position="180"/>
        <end position="221"/>
    </location>
</feature>
<dbReference type="InterPro" id="IPR013087">
    <property type="entry name" value="Znf_C2H2_type"/>
</dbReference>
<protein>
    <submittedName>
        <fullName evidence="4">Chitin synthase</fullName>
        <ecNumber evidence="4">2.4.1.16</ecNumber>
    </submittedName>
</protein>